<dbReference type="AlphaFoldDB" id="A0A7E4W4E4"/>
<reference evidence="12" key="1">
    <citation type="journal article" date="2013" name="Genetics">
        <title>The draft genome and transcriptome of Panagrellus redivivus are shaped by the harsh demands of a free-living lifestyle.</title>
        <authorList>
            <person name="Srinivasan J."/>
            <person name="Dillman A.R."/>
            <person name="Macchietto M.G."/>
            <person name="Heikkinen L."/>
            <person name="Lakso M."/>
            <person name="Fracchia K.M."/>
            <person name="Antoshechkin I."/>
            <person name="Mortazavi A."/>
            <person name="Wong G."/>
            <person name="Sternberg P.W."/>
        </authorList>
    </citation>
    <scope>NUCLEOTIDE SEQUENCE [LARGE SCALE GENOMIC DNA]</scope>
    <source>
        <strain evidence="12">MT8872</strain>
    </source>
</reference>
<feature type="compositionally biased region" description="Basic residues" evidence="10">
    <location>
        <begin position="115"/>
        <end position="127"/>
    </location>
</feature>
<dbReference type="PANTHER" id="PTHR24082">
    <property type="entry name" value="NUCLEAR HORMONE RECEPTOR"/>
    <property type="match status" value="1"/>
</dbReference>
<dbReference type="Proteomes" id="UP000492821">
    <property type="component" value="Unassembled WGS sequence"/>
</dbReference>
<evidence type="ECO:0000256" key="10">
    <source>
        <dbReference type="SAM" id="MobiDB-lite"/>
    </source>
</evidence>
<keyword evidence="6" id="KW-0238">DNA-binding</keyword>
<keyword evidence="8" id="KW-0675">Receptor</keyword>
<dbReference type="SUPFAM" id="SSF57716">
    <property type="entry name" value="Glucocorticoid receptor-like (DNA-binding domain)"/>
    <property type="match status" value="1"/>
</dbReference>
<dbReference type="InterPro" id="IPR001628">
    <property type="entry name" value="Znf_hrmn_rcpt"/>
</dbReference>
<evidence type="ECO:0000256" key="6">
    <source>
        <dbReference type="ARBA" id="ARBA00023125"/>
    </source>
</evidence>
<keyword evidence="3" id="KW-0863">Zinc-finger</keyword>
<dbReference type="GO" id="GO:0003700">
    <property type="term" value="F:DNA-binding transcription factor activity"/>
    <property type="evidence" value="ECO:0007669"/>
    <property type="project" value="InterPro"/>
</dbReference>
<evidence type="ECO:0000256" key="9">
    <source>
        <dbReference type="ARBA" id="ARBA00023242"/>
    </source>
</evidence>
<keyword evidence="12" id="KW-1185">Reference proteome</keyword>
<dbReference type="GO" id="GO:0043565">
    <property type="term" value="F:sequence-specific DNA binding"/>
    <property type="evidence" value="ECO:0007669"/>
    <property type="project" value="InterPro"/>
</dbReference>
<keyword evidence="9" id="KW-0539">Nucleus</keyword>
<evidence type="ECO:0000256" key="7">
    <source>
        <dbReference type="ARBA" id="ARBA00023163"/>
    </source>
</evidence>
<name>A0A7E4W4E4_PANRE</name>
<evidence type="ECO:0000259" key="11">
    <source>
        <dbReference type="PROSITE" id="PS51030"/>
    </source>
</evidence>
<proteinExistence type="inferred from homology"/>
<evidence type="ECO:0000256" key="2">
    <source>
        <dbReference type="ARBA" id="ARBA00022723"/>
    </source>
</evidence>
<evidence type="ECO:0000256" key="4">
    <source>
        <dbReference type="ARBA" id="ARBA00022833"/>
    </source>
</evidence>
<keyword evidence="5" id="KW-0805">Transcription regulation</keyword>
<sequence length="399" mass="46071">MNAWSFGLPENQSNVAKADFVRDSIPNNTSNISIYDCIICGRAAFCRHFGAYSCNACAAFFRRTVAEKKSFICKHYGNCDIEPLQNPILCPECRFRKCIAVGMQESEVRSLGAPRKSRRQTDKKKQRIQQSSVPVNISTLMPKPQKFGYNSNFLSYQNNEWLRKLLLVTHNVQYERMAILTSHSVNRKTSIPDISKHMLFDFRFCQMYLDETGILDIANDIVNENITVVMYYWTHLTNIFNTLQSGSITARKMMQIDHSMIEMSEESIRELYATDPIFHRHLDTVVNTSLPMWYRAEEIVKQIYTLGLTTEERAILMILSAIETVLRLSSEPRVTRLLFKPMYEKVFRSMHAYYVHHFSSDFAAVRTAELVMTLPLINVRLLYIATVDHLGIAGNFSTF</sequence>
<dbReference type="InterPro" id="IPR050234">
    <property type="entry name" value="Nuclear_hormone_rcpt_NR1"/>
</dbReference>
<feature type="domain" description="Nuclear receptor" evidence="11">
    <location>
        <begin position="34"/>
        <end position="110"/>
    </location>
</feature>
<dbReference type="PRINTS" id="PR00047">
    <property type="entry name" value="STROIDFINGER"/>
</dbReference>
<keyword evidence="4" id="KW-0862">Zinc</keyword>
<dbReference type="SMART" id="SM00399">
    <property type="entry name" value="ZnF_C4"/>
    <property type="match status" value="1"/>
</dbReference>
<evidence type="ECO:0000313" key="12">
    <source>
        <dbReference type="Proteomes" id="UP000492821"/>
    </source>
</evidence>
<comment type="similarity">
    <text evidence="1">Belongs to the nuclear hormone receptor family.</text>
</comment>
<dbReference type="InterPro" id="IPR013088">
    <property type="entry name" value="Znf_NHR/GATA"/>
</dbReference>
<dbReference type="GO" id="GO:0008270">
    <property type="term" value="F:zinc ion binding"/>
    <property type="evidence" value="ECO:0007669"/>
    <property type="project" value="UniProtKB-KW"/>
</dbReference>
<keyword evidence="7" id="KW-0804">Transcription</keyword>
<organism evidence="12 13">
    <name type="scientific">Panagrellus redivivus</name>
    <name type="common">Microworm</name>
    <dbReference type="NCBI Taxonomy" id="6233"/>
    <lineage>
        <taxon>Eukaryota</taxon>
        <taxon>Metazoa</taxon>
        <taxon>Ecdysozoa</taxon>
        <taxon>Nematoda</taxon>
        <taxon>Chromadorea</taxon>
        <taxon>Rhabditida</taxon>
        <taxon>Tylenchina</taxon>
        <taxon>Panagrolaimomorpha</taxon>
        <taxon>Panagrolaimoidea</taxon>
        <taxon>Panagrolaimidae</taxon>
        <taxon>Panagrellus</taxon>
    </lineage>
</organism>
<dbReference type="Gene3D" id="3.30.50.10">
    <property type="entry name" value="Erythroid Transcription Factor GATA-1, subunit A"/>
    <property type="match status" value="1"/>
</dbReference>
<evidence type="ECO:0000256" key="5">
    <source>
        <dbReference type="ARBA" id="ARBA00023015"/>
    </source>
</evidence>
<reference evidence="13" key="2">
    <citation type="submission" date="2020-10" db="UniProtKB">
        <authorList>
            <consortium name="WormBaseParasite"/>
        </authorList>
    </citation>
    <scope>IDENTIFICATION</scope>
</reference>
<feature type="region of interest" description="Disordered" evidence="10">
    <location>
        <begin position="109"/>
        <end position="131"/>
    </location>
</feature>
<evidence type="ECO:0000256" key="3">
    <source>
        <dbReference type="ARBA" id="ARBA00022771"/>
    </source>
</evidence>
<protein>
    <submittedName>
        <fullName evidence="13">Nuclear receptor domain-containing protein</fullName>
    </submittedName>
</protein>
<dbReference type="Pfam" id="PF00105">
    <property type="entry name" value="zf-C4"/>
    <property type="match status" value="1"/>
</dbReference>
<evidence type="ECO:0000256" key="8">
    <source>
        <dbReference type="ARBA" id="ARBA00023170"/>
    </source>
</evidence>
<dbReference type="PROSITE" id="PS51030">
    <property type="entry name" value="NUCLEAR_REC_DBD_2"/>
    <property type="match status" value="1"/>
</dbReference>
<evidence type="ECO:0000313" key="13">
    <source>
        <dbReference type="WBParaSite" id="Pan_g7020.t1"/>
    </source>
</evidence>
<keyword evidence="2" id="KW-0479">Metal-binding</keyword>
<accession>A0A7E4W4E4</accession>
<dbReference type="WBParaSite" id="Pan_g7020.t1">
    <property type="protein sequence ID" value="Pan_g7020.t1"/>
    <property type="gene ID" value="Pan_g7020"/>
</dbReference>
<evidence type="ECO:0000256" key="1">
    <source>
        <dbReference type="ARBA" id="ARBA00005993"/>
    </source>
</evidence>